<dbReference type="AlphaFoldDB" id="A0A1Y4DPE5"/>
<evidence type="ECO:0000256" key="3">
    <source>
        <dbReference type="ARBA" id="ARBA00022679"/>
    </source>
</evidence>
<feature type="transmembrane region" description="Helical" evidence="8">
    <location>
        <begin position="6"/>
        <end position="25"/>
    </location>
</feature>
<feature type="transmembrane region" description="Helical" evidence="8">
    <location>
        <begin position="136"/>
        <end position="154"/>
    </location>
</feature>
<keyword evidence="6 8" id="KW-0472">Membrane</keyword>
<dbReference type="GO" id="GO:0009103">
    <property type="term" value="P:lipopolysaccharide biosynthetic process"/>
    <property type="evidence" value="ECO:0007669"/>
    <property type="project" value="TreeGrafter"/>
</dbReference>
<dbReference type="Pfam" id="PF00953">
    <property type="entry name" value="Glycos_transf_4"/>
    <property type="match status" value="1"/>
</dbReference>
<dbReference type="PANTHER" id="PTHR22926">
    <property type="entry name" value="PHOSPHO-N-ACETYLMURAMOYL-PENTAPEPTIDE-TRANSFERASE"/>
    <property type="match status" value="1"/>
</dbReference>
<evidence type="ECO:0000256" key="8">
    <source>
        <dbReference type="SAM" id="Phobius"/>
    </source>
</evidence>
<feature type="binding site" evidence="7">
    <location>
        <position position="153"/>
    </location>
    <ligand>
        <name>Mg(2+)</name>
        <dbReference type="ChEBI" id="CHEBI:18420"/>
    </ligand>
</feature>
<feature type="transmembrane region" description="Helical" evidence="8">
    <location>
        <begin position="46"/>
        <end position="68"/>
    </location>
</feature>
<feature type="transmembrane region" description="Helical" evidence="8">
    <location>
        <begin position="111"/>
        <end position="130"/>
    </location>
</feature>
<feature type="transmembrane region" description="Helical" evidence="8">
    <location>
        <begin position="315"/>
        <end position="335"/>
    </location>
</feature>
<dbReference type="GO" id="GO:0046872">
    <property type="term" value="F:metal ion binding"/>
    <property type="evidence" value="ECO:0007669"/>
    <property type="project" value="UniProtKB-KW"/>
</dbReference>
<evidence type="ECO:0000313" key="9">
    <source>
        <dbReference type="EMBL" id="OUO57261.1"/>
    </source>
</evidence>
<feature type="transmembrane region" description="Helical" evidence="8">
    <location>
        <begin position="240"/>
        <end position="263"/>
    </location>
</feature>
<dbReference type="GO" id="GO:0016780">
    <property type="term" value="F:phosphotransferase activity, for other substituted phosphate groups"/>
    <property type="evidence" value="ECO:0007669"/>
    <property type="project" value="InterPro"/>
</dbReference>
<dbReference type="InterPro" id="IPR000715">
    <property type="entry name" value="Glycosyl_transferase_4"/>
</dbReference>
<keyword evidence="5 8" id="KW-1133">Transmembrane helix</keyword>
<evidence type="ECO:0000256" key="6">
    <source>
        <dbReference type="ARBA" id="ARBA00023136"/>
    </source>
</evidence>
<feature type="transmembrane region" description="Helical" evidence="8">
    <location>
        <begin position="209"/>
        <end position="228"/>
    </location>
</feature>
<feature type="transmembrane region" description="Helical" evidence="8">
    <location>
        <begin position="289"/>
        <end position="309"/>
    </location>
</feature>
<feature type="binding site" evidence="7">
    <location>
        <position position="213"/>
    </location>
    <ligand>
        <name>Mg(2+)</name>
        <dbReference type="ChEBI" id="CHEBI:18420"/>
    </ligand>
</feature>
<keyword evidence="4 8" id="KW-0812">Transmembrane</keyword>
<accession>A0A1Y4DPE5</accession>
<gene>
    <name evidence="9" type="ORF">B5F75_00325</name>
</gene>
<evidence type="ECO:0000313" key="10">
    <source>
        <dbReference type="Proteomes" id="UP000196368"/>
    </source>
</evidence>
<keyword evidence="7" id="KW-0479">Metal-binding</keyword>
<dbReference type="OrthoDB" id="9783652at2"/>
<keyword evidence="7" id="KW-0460">Magnesium</keyword>
<dbReference type="PANTHER" id="PTHR22926:SF3">
    <property type="entry name" value="UNDECAPRENYL-PHOSPHATE ALPHA-N-ACETYLGLUCOSAMINYL 1-PHOSPHATE TRANSFERASE"/>
    <property type="match status" value="1"/>
</dbReference>
<dbReference type="Proteomes" id="UP000196368">
    <property type="component" value="Unassembled WGS sequence"/>
</dbReference>
<dbReference type="GO" id="GO:0005886">
    <property type="term" value="C:plasma membrane"/>
    <property type="evidence" value="ECO:0007669"/>
    <property type="project" value="UniProtKB-SubCell"/>
</dbReference>
<feature type="transmembrane region" description="Helical" evidence="8">
    <location>
        <begin position="161"/>
        <end position="178"/>
    </location>
</feature>
<comment type="cofactor">
    <cofactor evidence="7">
        <name>Mg(2+)</name>
        <dbReference type="ChEBI" id="CHEBI:18420"/>
    </cofactor>
</comment>
<keyword evidence="2" id="KW-1003">Cell membrane</keyword>
<feature type="transmembrane region" description="Helical" evidence="8">
    <location>
        <begin position="80"/>
        <end position="99"/>
    </location>
</feature>
<proteinExistence type="predicted"/>
<dbReference type="EMBL" id="NFJD01000001">
    <property type="protein sequence ID" value="OUO57261.1"/>
    <property type="molecule type" value="Genomic_DNA"/>
</dbReference>
<evidence type="ECO:0000256" key="4">
    <source>
        <dbReference type="ARBA" id="ARBA00022692"/>
    </source>
</evidence>
<dbReference type="GO" id="GO:0071555">
    <property type="term" value="P:cell wall organization"/>
    <property type="evidence" value="ECO:0007669"/>
    <property type="project" value="TreeGrafter"/>
</dbReference>
<protein>
    <recommendedName>
        <fullName evidence="11">Undecaprenyl-phosphate alpha-N-acetylglucosaminyl 1-phosphate transferase</fullName>
    </recommendedName>
</protein>
<keyword evidence="10" id="KW-1185">Reference proteome</keyword>
<evidence type="ECO:0000256" key="2">
    <source>
        <dbReference type="ARBA" id="ARBA00022475"/>
    </source>
</evidence>
<evidence type="ECO:0008006" key="11">
    <source>
        <dbReference type="Google" id="ProtNLM"/>
    </source>
</evidence>
<sequence>MKTFVLYLLCMLTAGVITAASLPLLRRLSAGKLLDAPGGLKQHRGSVPVLGGSGILIGTLASLVLIRFCTAFPSGTLHNLRGIFIGGACIFALGLVDDFKKPKGVSVATKLLVQALAAGALIYYGVSIHAFTSPWISWPLTFLWVVGLTNAFNLLDIMDGLCVSQAVVCTLGLAVIALPSEYVYVNFAALALLGACLAFWPYNHAKRKIFLGDSGSTFLGFMIAALSIGTGYSERTSWGFLAPLFILAVPLFDTAFVSLARILKHKNPLKGSNDHIALRLKKLHWKSPFILLTFAAAGLFFNIMAFTLTHCCIEIALALFVFSALALGLIAVWLLHIKTE</sequence>
<dbReference type="RefSeq" id="WP_087286236.1">
    <property type="nucleotide sequence ID" value="NZ_NFJD01000001.1"/>
</dbReference>
<name>A0A1Y4DPE5_9BACT</name>
<evidence type="ECO:0000256" key="1">
    <source>
        <dbReference type="ARBA" id="ARBA00004651"/>
    </source>
</evidence>
<evidence type="ECO:0000256" key="5">
    <source>
        <dbReference type="ARBA" id="ARBA00022989"/>
    </source>
</evidence>
<organism evidence="9 10">
    <name type="scientific">Candidatus Avelusimicrobium gallicola</name>
    <dbReference type="NCBI Taxonomy" id="2562704"/>
    <lineage>
        <taxon>Bacteria</taxon>
        <taxon>Pseudomonadati</taxon>
        <taxon>Elusimicrobiota</taxon>
        <taxon>Elusimicrobia</taxon>
        <taxon>Elusimicrobiales</taxon>
        <taxon>Elusimicrobiaceae</taxon>
        <taxon>Candidatus Avelusimicrobium</taxon>
    </lineage>
</organism>
<dbReference type="CDD" id="cd06853">
    <property type="entry name" value="GT_WecA_like"/>
    <property type="match status" value="1"/>
</dbReference>
<feature type="transmembrane region" description="Helical" evidence="8">
    <location>
        <begin position="184"/>
        <end position="202"/>
    </location>
</feature>
<evidence type="ECO:0000256" key="7">
    <source>
        <dbReference type="PIRSR" id="PIRSR600715-1"/>
    </source>
</evidence>
<comment type="caution">
    <text evidence="9">The sequence shown here is derived from an EMBL/GenBank/DDBJ whole genome shotgun (WGS) entry which is preliminary data.</text>
</comment>
<dbReference type="GO" id="GO:0044038">
    <property type="term" value="P:cell wall macromolecule biosynthetic process"/>
    <property type="evidence" value="ECO:0007669"/>
    <property type="project" value="TreeGrafter"/>
</dbReference>
<comment type="subcellular location">
    <subcellularLocation>
        <location evidence="1">Cell membrane</location>
        <topology evidence="1">Multi-pass membrane protein</topology>
    </subcellularLocation>
</comment>
<reference evidence="10" key="1">
    <citation type="submission" date="2017-04" db="EMBL/GenBank/DDBJ databases">
        <title>Function of individual gut microbiota members based on whole genome sequencing of pure cultures obtained from chicken caecum.</title>
        <authorList>
            <person name="Medvecky M."/>
            <person name="Cejkova D."/>
            <person name="Polansky O."/>
            <person name="Karasova D."/>
            <person name="Kubasova T."/>
            <person name="Cizek A."/>
            <person name="Rychlik I."/>
        </authorList>
    </citation>
    <scope>NUCLEOTIDE SEQUENCE [LARGE SCALE GENOMIC DNA]</scope>
    <source>
        <strain evidence="10">An273</strain>
    </source>
</reference>
<keyword evidence="3" id="KW-0808">Transferase</keyword>